<evidence type="ECO:0000313" key="3">
    <source>
        <dbReference type="Proteomes" id="UP000003280"/>
    </source>
</evidence>
<dbReference type="PANTHER" id="PTHR36111">
    <property type="entry name" value="INNER MEMBRANE PROTEIN-RELATED"/>
    <property type="match status" value="1"/>
</dbReference>
<feature type="transmembrane region" description="Helical" evidence="1">
    <location>
        <begin position="182"/>
        <end position="202"/>
    </location>
</feature>
<reference evidence="2 3" key="1">
    <citation type="submission" date="2010-07" db="EMBL/GenBank/DDBJ databases">
        <authorList>
            <person name="Muzny D."/>
            <person name="Qin X."/>
            <person name="Deng J."/>
            <person name="Jiang H."/>
            <person name="Liu Y."/>
            <person name="Qu J."/>
            <person name="Song X.-Z."/>
            <person name="Zhang L."/>
            <person name="Thornton R."/>
            <person name="Coyle M."/>
            <person name="Francisco L."/>
            <person name="Jackson L."/>
            <person name="Javaid M."/>
            <person name="Korchina V."/>
            <person name="Kovar C."/>
            <person name="Mata R."/>
            <person name="Mathew T."/>
            <person name="Ngo R."/>
            <person name="Nguyen L."/>
            <person name="Nguyen N."/>
            <person name="Okwuonu G."/>
            <person name="Ongeri F."/>
            <person name="Pham C."/>
            <person name="Simmons D."/>
            <person name="Wilczek-Boney K."/>
            <person name="Hale W."/>
            <person name="Jakkamsetti A."/>
            <person name="Pham P."/>
            <person name="Ruth R."/>
            <person name="San Lucas F."/>
            <person name="Warren J."/>
            <person name="Zhang J."/>
            <person name="Zhao Z."/>
            <person name="Zhou C."/>
            <person name="Zhu D."/>
            <person name="Lee S."/>
            <person name="Bess C."/>
            <person name="Blankenburg K."/>
            <person name="Forbes L."/>
            <person name="Fu Q."/>
            <person name="Gubbala S."/>
            <person name="Hirani K."/>
            <person name="Jayaseelan J.C."/>
            <person name="Lara F."/>
            <person name="Munidasa M."/>
            <person name="Palculict T."/>
            <person name="Patil S."/>
            <person name="Pu L.-L."/>
            <person name="Saada N."/>
            <person name="Tang L."/>
            <person name="Weissenberger G."/>
            <person name="Zhu Y."/>
            <person name="Hemphill L."/>
            <person name="Shang Y."/>
            <person name="Youmans B."/>
            <person name="Ayvaz T."/>
            <person name="Ross M."/>
            <person name="Santibanez J."/>
            <person name="Aqrawi P."/>
            <person name="Gross S."/>
            <person name="Joshi V."/>
            <person name="Fowler G."/>
            <person name="Nazareth L."/>
            <person name="Reid J."/>
            <person name="Worley K."/>
            <person name="Petrosino J."/>
            <person name="Highlander S."/>
            <person name="Gibbs R."/>
        </authorList>
    </citation>
    <scope>NUCLEOTIDE SEQUENCE [LARGE SCALE GENOMIC DNA]</scope>
    <source>
        <strain evidence="2 3">ATCC BAA-1640</strain>
    </source>
</reference>
<dbReference type="HOGENOM" id="CLU_091659_0_0_9"/>
<dbReference type="PANTHER" id="PTHR36111:SF2">
    <property type="entry name" value="INNER MEMBRANE PROTEIN"/>
    <property type="match status" value="1"/>
</dbReference>
<dbReference type="EMBL" id="AEEH01000018">
    <property type="protein sequence ID" value="EFM26050.1"/>
    <property type="molecule type" value="Genomic_DNA"/>
</dbReference>
<dbReference type="AlphaFoldDB" id="E0NJN0"/>
<comment type="caution">
    <text evidence="2">The sequence shown here is derived from an EMBL/GenBank/DDBJ whole genome shotgun (WGS) entry which is preliminary data.</text>
</comment>
<feature type="transmembrane region" description="Helical" evidence="1">
    <location>
        <begin position="102"/>
        <end position="124"/>
    </location>
</feature>
<dbReference type="OrthoDB" id="9797976at2"/>
<proteinExistence type="predicted"/>
<dbReference type="Pfam" id="PF04474">
    <property type="entry name" value="DUF554"/>
    <property type="match status" value="1"/>
</dbReference>
<gene>
    <name evidence="2" type="ORF">HMPREF9225_0369</name>
</gene>
<sequence>MKGLIINLVAILIGGLSGNFVGSRLSSKYKDQIMSGLSLSIFVVGMESALKGENFIQIILAMVIGLAIGTYLDIEKRIESLGNKIQKLVSKKEGDSTFVEGFVSGSLIICVGSLTIIGALNAGLMGDNSLLITKSVFDGITAFILASTLGVGVMFSGVPLMIYEGGIFFLARYLKDFFTPAIMANINGVGGILILAIGLTMLRIRDFKSANMIPAIFLGILFGAIWG</sequence>
<keyword evidence="1" id="KW-0472">Membrane</keyword>
<accession>E0NJN0</accession>
<keyword evidence="1" id="KW-1133">Transmembrane helix</keyword>
<name>E0NJN0_9FIRM</name>
<protein>
    <recommendedName>
        <fullName evidence="4">DUF554 domain-containing protein</fullName>
    </recommendedName>
</protein>
<dbReference type="Proteomes" id="UP000003280">
    <property type="component" value="Unassembled WGS sequence"/>
</dbReference>
<feature type="transmembrane region" description="Helical" evidence="1">
    <location>
        <begin position="136"/>
        <end position="162"/>
    </location>
</feature>
<dbReference type="InterPro" id="IPR007563">
    <property type="entry name" value="DUF554"/>
</dbReference>
<feature type="transmembrane region" description="Helical" evidence="1">
    <location>
        <begin position="55"/>
        <end position="74"/>
    </location>
</feature>
<dbReference type="eggNOG" id="COG1811">
    <property type="taxonomic scope" value="Bacteria"/>
</dbReference>
<dbReference type="RefSeq" id="WP_008901205.1">
    <property type="nucleotide sequence ID" value="NZ_GL397071.1"/>
</dbReference>
<evidence type="ECO:0000256" key="1">
    <source>
        <dbReference type="SAM" id="Phobius"/>
    </source>
</evidence>
<keyword evidence="3" id="KW-1185">Reference proteome</keyword>
<feature type="transmembrane region" description="Helical" evidence="1">
    <location>
        <begin position="209"/>
        <end position="226"/>
    </location>
</feature>
<dbReference type="STRING" id="862517.HMPREF9225_0369"/>
<evidence type="ECO:0000313" key="2">
    <source>
        <dbReference type="EMBL" id="EFM26050.1"/>
    </source>
</evidence>
<keyword evidence="1" id="KW-0812">Transmembrane</keyword>
<evidence type="ECO:0008006" key="4">
    <source>
        <dbReference type="Google" id="ProtNLM"/>
    </source>
</evidence>
<organism evidence="2 3">
    <name type="scientific">Peptoniphilus duerdenii ATCC BAA-1640</name>
    <dbReference type="NCBI Taxonomy" id="862517"/>
    <lineage>
        <taxon>Bacteria</taxon>
        <taxon>Bacillati</taxon>
        <taxon>Bacillota</taxon>
        <taxon>Tissierellia</taxon>
        <taxon>Tissierellales</taxon>
        <taxon>Peptoniphilaceae</taxon>
        <taxon>Peptoniphilus</taxon>
    </lineage>
</organism>